<proteinExistence type="predicted"/>
<feature type="region of interest" description="Disordered" evidence="2">
    <location>
        <begin position="472"/>
        <end position="504"/>
    </location>
</feature>
<evidence type="ECO:0000313" key="3">
    <source>
        <dbReference type="EMBL" id="KAJ0405942.1"/>
    </source>
</evidence>
<feature type="compositionally biased region" description="Polar residues" evidence="2">
    <location>
        <begin position="108"/>
        <end position="118"/>
    </location>
</feature>
<dbReference type="AlphaFoldDB" id="A0AAD5M654"/>
<sequence length="504" mass="58388">MSLLDVARQPKTLLEVARNEQPSRARLLTIAADLQSEETAAAERRASVIQAAISATGQEVKREMQTRRQSQVSELVREAVAEELAYQEDEFEKEDAVIQQAASRLAQSVQQAEANGHSSLDRHTLKKQQRDRLPQRACRSTPKPMTLKDRLSSFQCEQLTTTQKRLFLAMLVNEGDTVGQRKRCNRHVIEELAKDKATRQLEQRRMLRGQSRAARYAKLDDERHCRFRPKVKRVDGARSRSADDDDDDDGREQGTQDFVRRMEATERVRVEQLRRTRAEREYNARVDKKECPACGNPQSYAELTQKRKKCPNCGVSYRSRLAWSEIADEFLDRMEQHLRARRQWQQEKALARERAAEQREPKPWSLVRDEFLGRVQLDLLQRELTKELILKELESECSFRPSISAKAQRLALSGDFDERLRRDLERRRQRAEQYELLRRAIASAESPAVSGAARQRQAQVKGSFEERLRRDLERHQERGGLNKKPAASTTTPSMIIATRRGRSY</sequence>
<keyword evidence="1" id="KW-0175">Coiled coil</keyword>
<evidence type="ECO:0000256" key="2">
    <source>
        <dbReference type="SAM" id="MobiDB-lite"/>
    </source>
</evidence>
<accession>A0AAD5M654</accession>
<gene>
    <name evidence="3" type="ORF">P43SY_005508</name>
</gene>
<reference evidence="3" key="1">
    <citation type="submission" date="2021-12" db="EMBL/GenBank/DDBJ databases">
        <title>Prjna785345.</title>
        <authorList>
            <person name="Rujirawat T."/>
            <person name="Krajaejun T."/>
        </authorList>
    </citation>
    <scope>NUCLEOTIDE SEQUENCE</scope>
    <source>
        <strain evidence="3">Pi057C3</strain>
    </source>
</reference>
<name>A0AAD5M654_PYTIN</name>
<keyword evidence="4" id="KW-1185">Reference proteome</keyword>
<feature type="region of interest" description="Disordered" evidence="2">
    <location>
        <begin position="108"/>
        <end position="144"/>
    </location>
</feature>
<evidence type="ECO:0000256" key="1">
    <source>
        <dbReference type="SAM" id="Coils"/>
    </source>
</evidence>
<comment type="caution">
    <text evidence="3">The sequence shown here is derived from an EMBL/GenBank/DDBJ whole genome shotgun (WGS) entry which is preliminary data.</text>
</comment>
<feature type="compositionally biased region" description="Basic and acidic residues" evidence="2">
    <location>
        <begin position="232"/>
        <end position="242"/>
    </location>
</feature>
<organism evidence="3 4">
    <name type="scientific">Pythium insidiosum</name>
    <name type="common">Pythiosis disease agent</name>
    <dbReference type="NCBI Taxonomy" id="114742"/>
    <lineage>
        <taxon>Eukaryota</taxon>
        <taxon>Sar</taxon>
        <taxon>Stramenopiles</taxon>
        <taxon>Oomycota</taxon>
        <taxon>Peronosporomycetes</taxon>
        <taxon>Pythiales</taxon>
        <taxon>Pythiaceae</taxon>
        <taxon>Pythium</taxon>
    </lineage>
</organism>
<protein>
    <submittedName>
        <fullName evidence="3">Uncharacterized protein</fullName>
    </submittedName>
</protein>
<dbReference type="Proteomes" id="UP001209570">
    <property type="component" value="Unassembled WGS sequence"/>
</dbReference>
<feature type="compositionally biased region" description="Basic and acidic residues" evidence="2">
    <location>
        <begin position="119"/>
        <end position="134"/>
    </location>
</feature>
<feature type="coiled-coil region" evidence="1">
    <location>
        <begin position="327"/>
        <end position="354"/>
    </location>
</feature>
<feature type="region of interest" description="Disordered" evidence="2">
    <location>
        <begin position="230"/>
        <end position="259"/>
    </location>
</feature>
<evidence type="ECO:0000313" key="4">
    <source>
        <dbReference type="Proteomes" id="UP001209570"/>
    </source>
</evidence>
<dbReference type="EMBL" id="JAKCXM010000038">
    <property type="protein sequence ID" value="KAJ0405942.1"/>
    <property type="molecule type" value="Genomic_DNA"/>
</dbReference>